<feature type="transmembrane region" description="Helical" evidence="16">
    <location>
        <begin position="1977"/>
        <end position="1997"/>
    </location>
</feature>
<dbReference type="InterPro" id="IPR046810">
    <property type="entry name" value="ERM_helical"/>
</dbReference>
<dbReference type="GO" id="GO:0005634">
    <property type="term" value="C:nucleus"/>
    <property type="evidence" value="ECO:0007669"/>
    <property type="project" value="UniProtKB-SubCell"/>
</dbReference>
<dbReference type="SUPFAM" id="SSF54236">
    <property type="entry name" value="Ubiquitin-like"/>
    <property type="match status" value="1"/>
</dbReference>
<evidence type="ECO:0000256" key="12">
    <source>
        <dbReference type="ARBA" id="ARBA00023242"/>
    </source>
</evidence>
<dbReference type="InterPro" id="IPR019163">
    <property type="entry name" value="THO_Thoc5"/>
</dbReference>
<evidence type="ECO:0000256" key="5">
    <source>
        <dbReference type="ARBA" id="ARBA00008044"/>
    </source>
</evidence>
<dbReference type="CDD" id="cd14473">
    <property type="entry name" value="FERM_B-lobe"/>
    <property type="match status" value="1"/>
</dbReference>
<evidence type="ECO:0000259" key="17">
    <source>
        <dbReference type="PROSITE" id="PS50057"/>
    </source>
</evidence>
<comment type="subcellular location">
    <subcellularLocation>
        <location evidence="4">Cell junction</location>
        <location evidence="4">Adherens junction</location>
    </subcellularLocation>
    <subcellularLocation>
        <location evidence="3">Cell membrane</location>
        <topology evidence="3">Peripheral membrane protein</topology>
    </subcellularLocation>
    <subcellularLocation>
        <location evidence="1">Cell projection</location>
        <location evidence="1">Microvillus</location>
    </subcellularLocation>
    <subcellularLocation>
        <location evidence="14">Cell projection</location>
        <location evidence="14">Rhabdomere</location>
    </subcellularLocation>
    <subcellularLocation>
        <location evidence="2">Nucleus</location>
    </subcellularLocation>
</comment>
<dbReference type="InterPro" id="IPR018979">
    <property type="entry name" value="FERM_N"/>
</dbReference>
<dbReference type="SUPFAM" id="SSF47031">
    <property type="entry name" value="Second domain of FERM"/>
    <property type="match status" value="1"/>
</dbReference>
<dbReference type="InterPro" id="IPR008954">
    <property type="entry name" value="Moesin_tail_sf"/>
</dbReference>
<feature type="transmembrane region" description="Helical" evidence="16">
    <location>
        <begin position="2029"/>
        <end position="2048"/>
    </location>
</feature>
<feature type="transmembrane region" description="Helical" evidence="16">
    <location>
        <begin position="2060"/>
        <end position="2078"/>
    </location>
</feature>
<dbReference type="InterPro" id="IPR019747">
    <property type="entry name" value="FERM_CS"/>
</dbReference>
<feature type="transmembrane region" description="Helical" evidence="16">
    <location>
        <begin position="2134"/>
        <end position="2154"/>
    </location>
</feature>
<evidence type="ECO:0000256" key="16">
    <source>
        <dbReference type="SAM" id="Phobius"/>
    </source>
</evidence>
<dbReference type="Gene3D" id="3.10.20.90">
    <property type="entry name" value="Phosphatidylinositol 3-kinase Catalytic Subunit, Chain A, domain 1"/>
    <property type="match status" value="1"/>
</dbReference>
<feature type="transmembrane region" description="Helical" evidence="16">
    <location>
        <begin position="2405"/>
        <end position="2427"/>
    </location>
</feature>
<dbReference type="InterPro" id="IPR012577">
    <property type="entry name" value="NIPSNAP"/>
</dbReference>
<dbReference type="PROSITE" id="PS50057">
    <property type="entry name" value="FERM_3"/>
    <property type="match status" value="1"/>
</dbReference>
<dbReference type="InterPro" id="IPR011259">
    <property type="entry name" value="ERM_C_dom"/>
</dbReference>
<evidence type="ECO:0000256" key="7">
    <source>
        <dbReference type="ARBA" id="ARBA00022025"/>
    </source>
</evidence>
<keyword evidence="9" id="KW-0547">Nucleotide-binding</keyword>
<evidence type="ECO:0000256" key="15">
    <source>
        <dbReference type="SAM" id="Coils"/>
    </source>
</evidence>
<evidence type="ECO:0000256" key="14">
    <source>
        <dbReference type="ARBA" id="ARBA00043944"/>
    </source>
</evidence>
<dbReference type="InterPro" id="IPR000798">
    <property type="entry name" value="Ez/rad/moesin-like"/>
</dbReference>
<evidence type="ECO:0000256" key="2">
    <source>
        <dbReference type="ARBA" id="ARBA00004123"/>
    </source>
</evidence>
<dbReference type="Pfam" id="PF09766">
    <property type="entry name" value="FmiP_Thoc5"/>
    <property type="match status" value="1"/>
</dbReference>
<feature type="transmembrane region" description="Helical" evidence="16">
    <location>
        <begin position="1889"/>
        <end position="1910"/>
    </location>
</feature>
<dbReference type="GO" id="GO:0016747">
    <property type="term" value="F:acyltransferase activity, transferring groups other than amino-acyl groups"/>
    <property type="evidence" value="ECO:0007669"/>
    <property type="project" value="InterPro"/>
</dbReference>
<feature type="coiled-coil region" evidence="15">
    <location>
        <begin position="299"/>
        <end position="356"/>
    </location>
</feature>
<comment type="similarity">
    <text evidence="5">Belongs to the THOC5 family.</text>
</comment>
<reference evidence="19" key="1">
    <citation type="journal article" date="2014" name="Nat. Genet.">
        <title>Genome and transcriptome of the porcine whipworm Trichuris suis.</title>
        <authorList>
            <person name="Jex A.R."/>
            <person name="Nejsum P."/>
            <person name="Schwarz E.M."/>
            <person name="Hu L."/>
            <person name="Young N.D."/>
            <person name="Hall R.S."/>
            <person name="Korhonen P.K."/>
            <person name="Liao S."/>
            <person name="Thamsborg S."/>
            <person name="Xia J."/>
            <person name="Xu P."/>
            <person name="Wang S."/>
            <person name="Scheerlinck J.P."/>
            <person name="Hofmann A."/>
            <person name="Sternberg P.W."/>
            <person name="Wang J."/>
            <person name="Gasser R.B."/>
        </authorList>
    </citation>
    <scope>NUCLEOTIDE SEQUENCE [LARGE SCALE GENOMIC DNA]</scope>
    <source>
        <strain evidence="19">DCEP-RM93F</strain>
    </source>
</reference>
<dbReference type="Proteomes" id="UP000030758">
    <property type="component" value="Unassembled WGS sequence"/>
</dbReference>
<evidence type="ECO:0000256" key="11">
    <source>
        <dbReference type="ARBA" id="ARBA00023136"/>
    </source>
</evidence>
<feature type="transmembrane region" description="Helical" evidence="16">
    <location>
        <begin position="1840"/>
        <end position="1861"/>
    </location>
</feature>
<dbReference type="Pfam" id="PF00373">
    <property type="entry name" value="FERM_M"/>
    <property type="match status" value="1"/>
</dbReference>
<dbReference type="Pfam" id="PF09380">
    <property type="entry name" value="FERM_C"/>
    <property type="match status" value="1"/>
</dbReference>
<keyword evidence="8" id="KW-1003">Cell membrane</keyword>
<evidence type="ECO:0000256" key="8">
    <source>
        <dbReference type="ARBA" id="ARBA00022475"/>
    </source>
</evidence>
<dbReference type="InterPro" id="IPR003565">
    <property type="entry name" value="Tetra_PHTase"/>
</dbReference>
<feature type="transmembrane region" description="Helical" evidence="16">
    <location>
        <begin position="2174"/>
        <end position="2193"/>
    </location>
</feature>
<dbReference type="InterPro" id="IPR011993">
    <property type="entry name" value="PH-like_dom_sf"/>
</dbReference>
<protein>
    <recommendedName>
        <fullName evidence="6">Bis(5'-nucleosyl)-tetraphosphatase [asymmetrical]</fullName>
    </recommendedName>
    <alternativeName>
        <fullName evidence="13">Diadenosine 5',5'''-P1,P4-tetraphosphate asymmetrical hydrolase</fullName>
    </alternativeName>
    <alternativeName>
        <fullName evidence="7">Moesin/ezrin/radixin homolog 1</fullName>
    </alternativeName>
</protein>
<evidence type="ECO:0000256" key="9">
    <source>
        <dbReference type="ARBA" id="ARBA00022741"/>
    </source>
</evidence>
<feature type="transmembrane region" description="Helical" evidence="16">
    <location>
        <begin position="1728"/>
        <end position="1754"/>
    </location>
</feature>
<dbReference type="SUPFAM" id="SSF54909">
    <property type="entry name" value="Dimeric alpha+beta barrel"/>
    <property type="match status" value="2"/>
</dbReference>
<dbReference type="InterPro" id="IPR020084">
    <property type="entry name" value="NUDIX_hydrolase_CS"/>
</dbReference>
<gene>
    <name evidence="19" type="ORF">M514_05516</name>
</gene>
<dbReference type="Gene3D" id="6.10.360.10">
    <property type="match status" value="1"/>
</dbReference>
<evidence type="ECO:0000259" key="18">
    <source>
        <dbReference type="PROSITE" id="PS51462"/>
    </source>
</evidence>
<dbReference type="GO" id="GO:0005902">
    <property type="term" value="C:microvillus"/>
    <property type="evidence" value="ECO:0007669"/>
    <property type="project" value="UniProtKB-SubCell"/>
</dbReference>
<proteinExistence type="inferred from homology"/>
<dbReference type="PROSITE" id="PS00661">
    <property type="entry name" value="FERM_2"/>
    <property type="match status" value="1"/>
</dbReference>
<feature type="coiled-coil region" evidence="15">
    <location>
        <begin position="518"/>
        <end position="563"/>
    </location>
</feature>
<dbReference type="Pfam" id="PF07978">
    <property type="entry name" value="NIPSNAP"/>
    <property type="match status" value="1"/>
</dbReference>
<feature type="transmembrane region" description="Helical" evidence="16">
    <location>
        <begin position="2090"/>
        <end position="2113"/>
    </location>
</feature>
<dbReference type="PRINTS" id="PR00661">
    <property type="entry name" value="ERMFAMILY"/>
</dbReference>
<feature type="transmembrane region" description="Helical" evidence="16">
    <location>
        <begin position="1801"/>
        <end position="1820"/>
    </location>
</feature>
<dbReference type="GO" id="GO:0000166">
    <property type="term" value="F:nucleotide binding"/>
    <property type="evidence" value="ECO:0007669"/>
    <property type="project" value="UniProtKB-KW"/>
</dbReference>
<dbReference type="Gene3D" id="3.30.70.100">
    <property type="match status" value="2"/>
</dbReference>
<dbReference type="InterPro" id="IPR011174">
    <property type="entry name" value="ERM"/>
</dbReference>
<dbReference type="EMBL" id="KL367587">
    <property type="protein sequence ID" value="KFD62824.1"/>
    <property type="molecule type" value="Genomic_DNA"/>
</dbReference>
<dbReference type="GO" id="GO:0003779">
    <property type="term" value="F:actin binding"/>
    <property type="evidence" value="ECO:0007669"/>
    <property type="project" value="InterPro"/>
</dbReference>
<dbReference type="GO" id="GO:0005886">
    <property type="term" value="C:plasma membrane"/>
    <property type="evidence" value="ECO:0007669"/>
    <property type="project" value="UniProtKB-SubCell"/>
</dbReference>
<dbReference type="InterPro" id="IPR011008">
    <property type="entry name" value="Dimeric_a/b-barrel"/>
</dbReference>
<feature type="coiled-coil region" evidence="15">
    <location>
        <begin position="772"/>
        <end position="799"/>
    </location>
</feature>
<dbReference type="Pfam" id="PF20492">
    <property type="entry name" value="ERM_helical"/>
    <property type="match status" value="1"/>
</dbReference>
<dbReference type="Pfam" id="PF00769">
    <property type="entry name" value="ERM_C"/>
    <property type="match status" value="1"/>
</dbReference>
<evidence type="ECO:0000256" key="6">
    <source>
        <dbReference type="ARBA" id="ARBA00018911"/>
    </source>
</evidence>
<dbReference type="InterPro" id="IPR018980">
    <property type="entry name" value="FERM_PH-like_C"/>
</dbReference>
<dbReference type="SUPFAM" id="SSF50729">
    <property type="entry name" value="PH domain-like"/>
    <property type="match status" value="1"/>
</dbReference>
<dbReference type="SUPFAM" id="SSF48678">
    <property type="entry name" value="Moesin tail domain"/>
    <property type="match status" value="1"/>
</dbReference>
<organism evidence="19">
    <name type="scientific">Trichuris suis</name>
    <name type="common">pig whipworm</name>
    <dbReference type="NCBI Taxonomy" id="68888"/>
    <lineage>
        <taxon>Eukaryota</taxon>
        <taxon>Metazoa</taxon>
        <taxon>Ecdysozoa</taxon>
        <taxon>Nematoda</taxon>
        <taxon>Enoplea</taxon>
        <taxon>Dorylaimia</taxon>
        <taxon>Trichinellida</taxon>
        <taxon>Trichuridae</taxon>
        <taxon>Trichuris</taxon>
    </lineage>
</organism>
<dbReference type="InterPro" id="IPR000299">
    <property type="entry name" value="FERM_domain"/>
</dbReference>
<keyword evidence="15" id="KW-0175">Coiled coil</keyword>
<dbReference type="InterPro" id="IPR014352">
    <property type="entry name" value="FERM/acyl-CoA-bd_prot_sf"/>
</dbReference>
<sequence>MVNQSPKTWTMWSVNGTKKVSKQEDEYINVRVSTMDADLEFSVSKKIRGSELFDLVCRTIGLRETWFFGLQFTSKKGYFDWIDFNRKVVAQDVRKVEDGYHFYFLVKFFPEDVSEELIQDITQHLFFLQVKQSILNMDIYCPPEASVLLASYAVQAKCGDFPDNEIEQGVLVLEDLLPQRVLDQYQMTPEMWEDRIKTWWMNNKSMTKEEAELEYLRIAQDLDMYGMHYFPIHNKKESNLWLGVGSLGINVYEKNNKLTPKASFAWSEIKHISFKEKKILELCIGSHNLYLRRRQPDTLEVQQMKARAKQDRARRLNEKCKLEAERELRALADKERDRLKQEIAILKEQIIAAQEALVRQRVGINMLLHFLQQKRSEETADLLAEKAHISEEEALVLTKRAADAEGEIQRMRITAIKNEEEKFMMERKAREAELIATRMVEESETRTREAEKLKQDLVRARHAEQLARSKLQEVIANPYSPVPFLNPYEGMQQQVYQPYPCPHPTEFRPYANPVSPDIMVAERDIKSLSAEIEKERTEYLRKSKLLQEQLTELRSEIEGLKVEERQTDFDRAYQESLQTGDDKYATLRKLLSYSLFSSVMEEEGMIIDGEEKTLSAADEKVEKFFADVDEECMKRDPWADMTEFEECLKDLNECFTEILETQDSEIVEKMKLHCMTVFVRLSQLNRMAHFRNKILSKDLAEKISSRKQNRQSLWDMDEQIRVVEYLTQSYLDFKPIFNDLGLEDDHFVSEKLTELSEKELSPEEHELFLEHLQTELKSRKKLASEISNLESKKKSLGNKTVSLKKSMQEMKPTLQSFLEATRPLMKLLGVSMEGGMEEQESLSSLPVPLFYVYQQFIAYRDTFDPLVTVSLLSDELASESKYLTEDEGEVESVCVERSEEPIDIPPTPEKPFEPLETFPKRLELRIKCEDKATIVLDVFYYLNMNILSAQCRVEIVANLPKTVSTSPDVLGESSILDNLFPGDEGDISPDSIAGIKLAHMGSPIAKEAASSVHWYLWLQRLGGLSHLTLSRKSKAPSSTATDTLNGANENSEMLSFASVVVEAMKRRVLARISLIEQIASVGENRLFCMLSSNAKKLHLNVPLELVKSFPSRIHSQMVGWSSITFEQFMQHPASIAPERFSLTSKNAWTFVAKFKCDKVILEALIYVGSTYPVDAPVFLLCCSYDKGKRFEKNKLLRSLERRVNVECVEELPAEFVNYSLVVQLKTIQVALDMIPLVGSGSVSEKYQRFARGFSRYFLCLLSPLLKRPNVFCHLQPPSFIMLLSFTNNSSKLRKVLPHSCRSNMSFFRRRNVGKSTGSHSLLLADKNVIYGLSRHKIIPGRMTDYLACYEAYRRTLESRSSSELLGSWKCIFGDQDMAVHLWKFPKGYVGVDEVTKLKLNDNKVMEDEDRFAKYCKDRNNSLMLSFSFWKAPCKRPPKHIYELRSYALRAGTMLEWANNWSKAIEYRREADQEVGGFFTQVGQLYVVNHIWAYENLEARKTIREKTWLTPGWDLNVAYTGYCRESQVGSAISTSGGQMIFFTLLLSFLLAAADIDNGSRGDELLFPPVSSLPVNIDFVLYVGAALSQQNGSLCAALYEQSLREMFGHDMSKAALFKAFFSSFVVTSAQDNVTLEHWKWMGRDLQCKMNRLSYDNASRIPTQYCTYSVWENKWADELADGLTYGFCLPSLCTASDIEGIVPKLRVYRTLNLSSPKQELMCSPGYQPYAWWQYASVHVVLALIVLLVLAMLCATVVDMRTKSLQQPSDGMPLRLLRQFSAVRSCRRLWTDGGSQSSVGCLHGIRVITMAWIMACHLVCFSQSVVNNVDELRRSYSDSFLAQYIYNGTFRVATFFIISGALFSYSMLGRTRKRCHQNELNWKFCLIAVLNRYLRLLPVYAFSVALLAGMLPHFSDFPTWYVVDPLRQCASSWWKNLLYISNLEHVQLCMPWTWYLAADFQLFVVHLPLVLLLLKKPKVASLVTAVLLICSCVVKAAIVYVRNYPPSVMLLVPIDGYNPNVANYTFDVYMKPYGWWGSYLVGMYFGYILFGLKQHNVRPLWCHLATVLGVLLNCVCLFSVYWTVQGWHSTAFDLAYVGLGPVLWGLGWALIICACHCNPKGLLNNFLSCRFWVPLSNLTYSCYLIHCVVVFAFLEPYAKSSINGPFLPTYSHLETASVFALVLLSSYVSAGFLFFLVEAPSGNIRSLLLRRWFRVGHKEESMQETSPFRANDDKMLNGGDTDQWFCAKAISLVTRGCFLSGFVVFKRVDGLIKYLLLQASDRDHHWTPPKGHLDEGETDLDAAIRETREESGLERNDYSIIPDFRHVMKYLANGKPKEVVYMLAELRNLNTKVELSHEHQKFEWCPLLEACQLVKYPETISLLQEVSQPGILFRDYFNQGVQKHLKQQTLLPCLVVLIFCVMVESSMEYYVTCDLLSLGGSDSLDMAIWVFST</sequence>
<dbReference type="PROSITE" id="PS00660">
    <property type="entry name" value="FERM_1"/>
    <property type="match status" value="1"/>
</dbReference>
<keyword evidence="12" id="KW-0539">Nucleus</keyword>
<dbReference type="SMART" id="SM00295">
    <property type="entry name" value="B41"/>
    <property type="match status" value="1"/>
</dbReference>
<dbReference type="GO" id="GO:0008796">
    <property type="term" value="F:bis(5'-nucleosyl)-tetraphosphatase activity"/>
    <property type="evidence" value="ECO:0007669"/>
    <property type="project" value="InterPro"/>
</dbReference>
<dbReference type="FunFam" id="1.20.80.10:FF:000002">
    <property type="entry name" value="radixin isoform X1"/>
    <property type="match status" value="1"/>
</dbReference>
<keyword evidence="16" id="KW-0812">Transmembrane</keyword>
<evidence type="ECO:0000256" key="10">
    <source>
        <dbReference type="ARBA" id="ARBA00022801"/>
    </source>
</evidence>
<dbReference type="CDD" id="cd03428">
    <property type="entry name" value="NUDIX_Ap4A_Nudt2"/>
    <property type="match status" value="1"/>
</dbReference>
<dbReference type="Pfam" id="PF00293">
    <property type="entry name" value="NUDIX"/>
    <property type="match status" value="1"/>
</dbReference>
<accession>A0A085N028</accession>
<dbReference type="GO" id="GO:0005912">
    <property type="term" value="C:adherens junction"/>
    <property type="evidence" value="ECO:0007669"/>
    <property type="project" value="UniProtKB-SubCell"/>
</dbReference>
<dbReference type="Gene3D" id="3.90.79.10">
    <property type="entry name" value="Nucleoside Triphosphate Pyrophosphohydrolase"/>
    <property type="match status" value="1"/>
</dbReference>
<evidence type="ECO:0000256" key="1">
    <source>
        <dbReference type="ARBA" id="ARBA00004105"/>
    </source>
</evidence>
<dbReference type="InterPro" id="IPR029071">
    <property type="entry name" value="Ubiquitin-like_domsf"/>
</dbReference>
<keyword evidence="10" id="KW-0378">Hydrolase</keyword>
<dbReference type="PRINTS" id="PR00935">
    <property type="entry name" value="BAND41"/>
</dbReference>
<dbReference type="InterPro" id="IPR002656">
    <property type="entry name" value="Acyl_transf_3_dom"/>
</dbReference>
<dbReference type="Gene3D" id="1.20.80.10">
    <property type="match status" value="1"/>
</dbReference>
<dbReference type="InterPro" id="IPR000086">
    <property type="entry name" value="NUDIX_hydrolase_dom"/>
</dbReference>
<evidence type="ECO:0000256" key="4">
    <source>
        <dbReference type="ARBA" id="ARBA00004536"/>
    </source>
</evidence>
<dbReference type="InterPro" id="IPR019749">
    <property type="entry name" value="Band_41_domain"/>
</dbReference>
<dbReference type="InterPro" id="IPR019748">
    <property type="entry name" value="FERM_central"/>
</dbReference>
<dbReference type="Pfam" id="PF01757">
    <property type="entry name" value="Acyl_transf_3"/>
    <property type="match status" value="1"/>
</dbReference>
<keyword evidence="16" id="KW-1133">Transmembrane helix</keyword>
<dbReference type="InterPro" id="IPR035963">
    <property type="entry name" value="FERM_2"/>
</dbReference>
<name>A0A085N028_9BILA</name>
<dbReference type="Gene3D" id="2.30.29.30">
    <property type="entry name" value="Pleckstrin-homology domain (PH domain)/Phosphotyrosine-binding domain (PTB)"/>
    <property type="match status" value="1"/>
</dbReference>
<dbReference type="Gene3D" id="1.20.5.450">
    <property type="match status" value="1"/>
</dbReference>
<feature type="transmembrane region" description="Helical" evidence="16">
    <location>
        <begin position="1948"/>
        <end position="1970"/>
    </location>
</feature>
<dbReference type="PROSITE" id="PS00893">
    <property type="entry name" value="NUDIX_BOX"/>
    <property type="match status" value="1"/>
</dbReference>
<dbReference type="SUPFAM" id="SSF55811">
    <property type="entry name" value="Nudix"/>
    <property type="match status" value="1"/>
</dbReference>
<dbReference type="InterPro" id="IPR015797">
    <property type="entry name" value="NUDIX_hydrolase-like_dom_sf"/>
</dbReference>
<evidence type="ECO:0000256" key="3">
    <source>
        <dbReference type="ARBA" id="ARBA00004202"/>
    </source>
</evidence>
<feature type="domain" description="Nudix hydrolase" evidence="18">
    <location>
        <begin position="2253"/>
        <end position="2383"/>
    </location>
</feature>
<dbReference type="PROSITE" id="PS51462">
    <property type="entry name" value="NUDIX"/>
    <property type="match status" value="1"/>
</dbReference>
<evidence type="ECO:0000256" key="13">
    <source>
        <dbReference type="ARBA" id="ARBA00032644"/>
    </source>
</evidence>
<dbReference type="Pfam" id="PF09379">
    <property type="entry name" value="FERM_N"/>
    <property type="match status" value="1"/>
</dbReference>
<evidence type="ECO:0000313" key="19">
    <source>
        <dbReference type="EMBL" id="KFD62824.1"/>
    </source>
</evidence>
<dbReference type="SMART" id="SM01196">
    <property type="entry name" value="FERM_C"/>
    <property type="match status" value="1"/>
</dbReference>
<feature type="domain" description="FERM" evidence="17">
    <location>
        <begin position="28"/>
        <end position="327"/>
    </location>
</feature>
<keyword evidence="11 16" id="KW-0472">Membrane</keyword>
<dbReference type="PANTHER" id="PTHR23281">
    <property type="entry name" value="MERLIN/MOESIN/EZRIN/RADIXIN"/>
    <property type="match status" value="1"/>
</dbReference>